<feature type="transmembrane region" description="Helical" evidence="2">
    <location>
        <begin position="361"/>
        <end position="380"/>
    </location>
</feature>
<dbReference type="SUPFAM" id="SSF46565">
    <property type="entry name" value="Chaperone J-domain"/>
    <property type="match status" value="1"/>
</dbReference>
<keyword evidence="2" id="KW-1133">Transmembrane helix</keyword>
<dbReference type="CDD" id="cd06257">
    <property type="entry name" value="DnaJ"/>
    <property type="match status" value="1"/>
</dbReference>
<feature type="transmembrane region" description="Helical" evidence="2">
    <location>
        <begin position="304"/>
        <end position="323"/>
    </location>
</feature>
<dbReference type="EMBL" id="LACD01000012">
    <property type="protein sequence ID" value="KJZ44649.1"/>
    <property type="molecule type" value="Genomic_DNA"/>
</dbReference>
<comment type="caution">
    <text evidence="4">The sequence shown here is derived from an EMBL/GenBank/DDBJ whole genome shotgun (WGS) entry which is preliminary data.</text>
</comment>
<protein>
    <submittedName>
        <fullName evidence="4">Heat-shock protein</fullName>
    </submittedName>
</protein>
<feature type="transmembrane region" description="Helical" evidence="2">
    <location>
        <begin position="392"/>
        <end position="415"/>
    </location>
</feature>
<gene>
    <name evidence="4" type="ORF">VC34_11855</name>
</gene>
<evidence type="ECO:0000313" key="5">
    <source>
        <dbReference type="Proteomes" id="UP000033500"/>
    </source>
</evidence>
<dbReference type="InterPro" id="IPR036869">
    <property type="entry name" value="J_dom_sf"/>
</dbReference>
<keyword evidence="1" id="KW-0143">Chaperone</keyword>
<feature type="transmembrane region" description="Helical" evidence="2">
    <location>
        <begin position="436"/>
        <end position="453"/>
    </location>
</feature>
<dbReference type="Pfam" id="PF00226">
    <property type="entry name" value="DnaJ"/>
    <property type="match status" value="1"/>
</dbReference>
<dbReference type="Proteomes" id="UP000033500">
    <property type="component" value="Unassembled WGS sequence"/>
</dbReference>
<organism evidence="4 5">
    <name type="scientific">Pseudomonas fluorescens</name>
    <dbReference type="NCBI Taxonomy" id="294"/>
    <lineage>
        <taxon>Bacteria</taxon>
        <taxon>Pseudomonadati</taxon>
        <taxon>Pseudomonadota</taxon>
        <taxon>Gammaproteobacteria</taxon>
        <taxon>Pseudomonadales</taxon>
        <taxon>Pseudomonadaceae</taxon>
        <taxon>Pseudomonas</taxon>
    </lineage>
</organism>
<name>A0A0F4TKP9_PSEFL</name>
<accession>A0A0F4TKP9</accession>
<dbReference type="InterPro" id="IPR001623">
    <property type="entry name" value="DnaJ_domain"/>
</dbReference>
<feature type="domain" description="J" evidence="3">
    <location>
        <begin position="2"/>
        <end position="62"/>
    </location>
</feature>
<dbReference type="PATRIC" id="fig|294.131.peg.434"/>
<dbReference type="PROSITE" id="PS50076">
    <property type="entry name" value="DNAJ_2"/>
    <property type="match status" value="1"/>
</dbReference>
<sequence length="459" mass="52544">MNHWQVLSLTPNADERSIKRAYARLLKTHRPDENPDAFQRLREAYEASLAEARWRAKADEEIVDAPLAVSALDPQCPQADEVPSLAIPVDSVDSSTRPPEPSLEQMQQWLADGKDRQVMDALRAWLASDWLISFEHRQRFEQDVLAWLESAPHWSPAFFDGVCRIMGWDEKQGTLPCEYWRWDRLIRRCEVQAMEATVRGELARFDAEKIHGQAAALLLKPMSDRHRREMADYFTSLDWQRFSQLAQDIEYQYPEVPQRLGLQPLDNWRDWLPATHYAGVHLFLWLALSALLVVSLLAGSSKNIGLVTLVLMPIFMMAVMWVGLKAYQVWAMVAVRLGQLDVLLSGWLLPRGWYRQGAGLLVLRHILPSAIPAVVAYAWSDHVLWQQWMSPVVVFLGTIYFTNTALSGGQLSLPARALRAIKLKVDRLPWHVFKREGVLVLVAVAAMAGWIYWHMKPVV</sequence>
<dbReference type="RefSeq" id="WP_046046694.1">
    <property type="nucleotide sequence ID" value="NZ_LACD01000012.1"/>
</dbReference>
<evidence type="ECO:0000256" key="1">
    <source>
        <dbReference type="ARBA" id="ARBA00023186"/>
    </source>
</evidence>
<proteinExistence type="predicted"/>
<keyword evidence="2" id="KW-0472">Membrane</keyword>
<reference evidence="4 5" key="1">
    <citation type="submission" date="2015-03" db="EMBL/GenBank/DDBJ databases">
        <title>Comparative genomics of Pseudomonas insights into diversity of traits involved in vanlence and defense.</title>
        <authorList>
            <person name="Qin Y."/>
        </authorList>
    </citation>
    <scope>NUCLEOTIDE SEQUENCE [LARGE SCALE GENOMIC DNA]</scope>
    <source>
        <strain evidence="4 5">C3</strain>
    </source>
</reference>
<evidence type="ECO:0000313" key="4">
    <source>
        <dbReference type="EMBL" id="KJZ44649.1"/>
    </source>
</evidence>
<evidence type="ECO:0000259" key="3">
    <source>
        <dbReference type="PROSITE" id="PS50076"/>
    </source>
</evidence>
<dbReference type="SMART" id="SM00271">
    <property type="entry name" value="DnaJ"/>
    <property type="match status" value="1"/>
</dbReference>
<evidence type="ECO:0000256" key="2">
    <source>
        <dbReference type="SAM" id="Phobius"/>
    </source>
</evidence>
<dbReference type="Gene3D" id="1.10.287.110">
    <property type="entry name" value="DnaJ domain"/>
    <property type="match status" value="1"/>
</dbReference>
<dbReference type="AlphaFoldDB" id="A0A0F4TKP9"/>
<keyword evidence="2" id="KW-0812">Transmembrane</keyword>
<feature type="transmembrane region" description="Helical" evidence="2">
    <location>
        <begin position="277"/>
        <end position="297"/>
    </location>
</feature>